<sequence>MLEVTVKCTDCDKPFQFLGLQPGLDFNGARVSVDGLELNVGISPEGVKPSPLQNMMRGYDISLGRSGSNQ</sequence>
<reference evidence="2 3" key="1">
    <citation type="submission" date="2016-10" db="EMBL/GenBank/DDBJ databases">
        <authorList>
            <person name="de Groot N.N."/>
        </authorList>
    </citation>
    <scope>NUCLEOTIDE SEQUENCE [LARGE SCALE GENOMIC DNA]</scope>
    <source>
        <strain evidence="2 3">R5</strain>
    </source>
</reference>
<evidence type="ECO:0000256" key="1">
    <source>
        <dbReference type="SAM" id="MobiDB-lite"/>
    </source>
</evidence>
<evidence type="ECO:0000313" key="2">
    <source>
        <dbReference type="EMBL" id="SDD94538.1"/>
    </source>
</evidence>
<dbReference type="Proteomes" id="UP000199245">
    <property type="component" value="Unassembled WGS sequence"/>
</dbReference>
<organism evidence="2 3">
    <name type="scientific">Bradyrhizobium brasilense</name>
    <dbReference type="NCBI Taxonomy" id="1419277"/>
    <lineage>
        <taxon>Bacteria</taxon>
        <taxon>Pseudomonadati</taxon>
        <taxon>Pseudomonadota</taxon>
        <taxon>Alphaproteobacteria</taxon>
        <taxon>Hyphomicrobiales</taxon>
        <taxon>Nitrobacteraceae</taxon>
        <taxon>Bradyrhizobium</taxon>
    </lineage>
</organism>
<accession>A0A1G6YW17</accession>
<proteinExistence type="predicted"/>
<dbReference type="RefSeq" id="WP_210189612.1">
    <property type="nucleotide sequence ID" value="NZ_FMZW01000017.1"/>
</dbReference>
<feature type="region of interest" description="Disordered" evidence="1">
    <location>
        <begin position="49"/>
        <end position="70"/>
    </location>
</feature>
<gene>
    <name evidence="2" type="ORF">SAMN05216337_1017117</name>
</gene>
<protein>
    <submittedName>
        <fullName evidence="2">Uncharacterized protein</fullName>
    </submittedName>
</protein>
<dbReference type="AlphaFoldDB" id="A0A1G6YW17"/>
<name>A0A1G6YW17_9BRAD</name>
<evidence type="ECO:0000313" key="3">
    <source>
        <dbReference type="Proteomes" id="UP000199245"/>
    </source>
</evidence>
<dbReference type="EMBL" id="FMZW01000017">
    <property type="protein sequence ID" value="SDD94538.1"/>
    <property type="molecule type" value="Genomic_DNA"/>
</dbReference>